<gene>
    <name evidence="2" type="ORF">SCF082_LOCUS19731</name>
    <name evidence="3" type="ORF">SCF082_LOCUS19840</name>
</gene>
<evidence type="ECO:0000256" key="1">
    <source>
        <dbReference type="SAM" id="MobiDB-lite"/>
    </source>
</evidence>
<evidence type="ECO:0000313" key="3">
    <source>
        <dbReference type="EMBL" id="CAK9031925.1"/>
    </source>
</evidence>
<feature type="compositionally biased region" description="Basic and acidic residues" evidence="1">
    <location>
        <begin position="209"/>
        <end position="232"/>
    </location>
</feature>
<organism evidence="3 4">
    <name type="scientific">Durusdinium trenchii</name>
    <dbReference type="NCBI Taxonomy" id="1381693"/>
    <lineage>
        <taxon>Eukaryota</taxon>
        <taxon>Sar</taxon>
        <taxon>Alveolata</taxon>
        <taxon>Dinophyceae</taxon>
        <taxon>Suessiales</taxon>
        <taxon>Symbiodiniaceae</taxon>
        <taxon>Durusdinium</taxon>
    </lineage>
</organism>
<reference evidence="3 4" key="1">
    <citation type="submission" date="2024-02" db="EMBL/GenBank/DDBJ databases">
        <authorList>
            <person name="Chen Y."/>
            <person name="Shah S."/>
            <person name="Dougan E. K."/>
            <person name="Thang M."/>
            <person name="Chan C."/>
        </authorList>
    </citation>
    <scope>NUCLEOTIDE SEQUENCE [LARGE SCALE GENOMIC DNA]</scope>
</reference>
<feature type="region of interest" description="Disordered" evidence="1">
    <location>
        <begin position="378"/>
        <end position="410"/>
    </location>
</feature>
<dbReference type="Proteomes" id="UP001642464">
    <property type="component" value="Unassembled WGS sequence"/>
</dbReference>
<keyword evidence="4" id="KW-1185">Reference proteome</keyword>
<dbReference type="EMBL" id="CAXAMM010013558">
    <property type="protein sequence ID" value="CAK9031657.1"/>
    <property type="molecule type" value="Genomic_DNA"/>
</dbReference>
<dbReference type="EMBL" id="CAXAMM010013669">
    <property type="protein sequence ID" value="CAK9031925.1"/>
    <property type="molecule type" value="Genomic_DNA"/>
</dbReference>
<feature type="compositionally biased region" description="Basic and acidic residues" evidence="1">
    <location>
        <begin position="378"/>
        <end position="406"/>
    </location>
</feature>
<feature type="region of interest" description="Disordered" evidence="1">
    <location>
        <begin position="204"/>
        <end position="232"/>
    </location>
</feature>
<protein>
    <submittedName>
        <fullName evidence="3">Uncharacterized protein</fullName>
    </submittedName>
</protein>
<name>A0ABP0L0C9_9DINO</name>
<proteinExistence type="predicted"/>
<evidence type="ECO:0000313" key="2">
    <source>
        <dbReference type="EMBL" id="CAK9031657.1"/>
    </source>
</evidence>
<comment type="caution">
    <text evidence="3">The sequence shown here is derived from an EMBL/GenBank/DDBJ whole genome shotgun (WGS) entry which is preliminary data.</text>
</comment>
<accession>A0ABP0L0C9</accession>
<sequence>MTFTDMSLQACLLRYFNAIGGCLAQQRGQRWSMIFKTDYLVTCPLQKMAQLDEEKSQLLFDVCCLWQYLRPKMISNFPHAVVEKYDQLFLKGILGWGEQRLWETQDVGALDLWNRSSQKRSLDGDLATLAKAGEPFDWERISFILEALADIPEARSFEDHGVVLWLNMPTAGIVGASKYDFMVTALSNLLTQYKKNSIAILDESDTKDEDEKQTKEDPDSDADSDKGESKEDADIRDIRYNLEILFLKVESVFLESVYGRRDGALTGIAICHQEKSNIYRKTSLWKQGVGLIQGKANVPHLGRALTDVQELKQGLKESKPETDEHQYQVCTKRGSNLIVLGALANKWLQSEQFKGDAKAMIENHNSRFNADGDFVEEEAPRLGPDEDAAERAPKRIKLEQADRASESDVTSLKKPKKFQINSCADLITDEEGNVLFLVSTGTTQFLQYRELFSFGSGEWREAAEAADVCQNAAGRWYSFGLSMQSVILLEKKTLPTHLMSLACVDSPTQLRDIVLQLEDAGEVPGV</sequence>
<evidence type="ECO:0000313" key="4">
    <source>
        <dbReference type="Proteomes" id="UP001642464"/>
    </source>
</evidence>